<dbReference type="GO" id="GO:0030527">
    <property type="term" value="F:structural constituent of chromatin"/>
    <property type="evidence" value="ECO:0007669"/>
    <property type="project" value="InterPro"/>
</dbReference>
<sequence length="52" mass="5591">MPFSFSRGSAPFPSGSGLPARAGRNPRTGKPVAVPQRRRPLFKAGKELRKAV</sequence>
<dbReference type="OrthoDB" id="5296423at2"/>
<dbReference type="Gene3D" id="4.10.520.10">
    <property type="entry name" value="IHF-like DNA-binding proteins"/>
    <property type="match status" value="1"/>
</dbReference>
<evidence type="ECO:0000256" key="2">
    <source>
        <dbReference type="ARBA" id="ARBA00023125"/>
    </source>
</evidence>
<keyword evidence="2" id="KW-0238">DNA-binding</keyword>
<dbReference type="InterPro" id="IPR010992">
    <property type="entry name" value="IHF-like_DNA-bd_dom_sf"/>
</dbReference>
<evidence type="ECO:0008006" key="5">
    <source>
        <dbReference type="Google" id="ProtNLM"/>
    </source>
</evidence>
<gene>
    <name evidence="4" type="ORF">EC580_08080</name>
</gene>
<dbReference type="PRINTS" id="PR01727">
    <property type="entry name" value="DNABINDINGHU"/>
</dbReference>
<dbReference type="SUPFAM" id="SSF47729">
    <property type="entry name" value="IHF-like DNA-binding proteins"/>
    <property type="match status" value="1"/>
</dbReference>
<protein>
    <recommendedName>
        <fullName evidence="5">DNA-binding protein</fullName>
    </recommendedName>
</protein>
<comment type="caution">
    <text evidence="4">The sequence shown here is derived from an EMBL/GenBank/DDBJ whole genome shotgun (WGS) entry which is preliminary data.</text>
</comment>
<name>A0A3M8QZX5_9PROT</name>
<dbReference type="Pfam" id="PF00216">
    <property type="entry name" value="Bac_DNA_binding"/>
    <property type="match status" value="1"/>
</dbReference>
<dbReference type="RefSeq" id="WP_123103908.1">
    <property type="nucleotide sequence ID" value="NZ_CP127527.1"/>
</dbReference>
<organism evidence="4">
    <name type="scientific">Acidithiobacillus sulfuriphilus</name>
    <dbReference type="NCBI Taxonomy" id="1867749"/>
    <lineage>
        <taxon>Bacteria</taxon>
        <taxon>Pseudomonadati</taxon>
        <taxon>Pseudomonadota</taxon>
        <taxon>Acidithiobacillia</taxon>
        <taxon>Acidithiobacillales</taxon>
        <taxon>Acidithiobacillaceae</taxon>
        <taxon>Acidithiobacillus</taxon>
    </lineage>
</organism>
<evidence type="ECO:0000313" key="4">
    <source>
        <dbReference type="EMBL" id="RNF61635.1"/>
    </source>
</evidence>
<dbReference type="EMBL" id="RIZI01000167">
    <property type="protein sequence ID" value="RNF61635.1"/>
    <property type="molecule type" value="Genomic_DNA"/>
</dbReference>
<dbReference type="AlphaFoldDB" id="A0A3M8QZX5"/>
<feature type="region of interest" description="Disordered" evidence="3">
    <location>
        <begin position="1"/>
        <end position="52"/>
    </location>
</feature>
<accession>A0A3M8QZX5</accession>
<dbReference type="InterPro" id="IPR000119">
    <property type="entry name" value="Hist_DNA-bd"/>
</dbReference>
<proteinExistence type="inferred from homology"/>
<evidence type="ECO:0000256" key="3">
    <source>
        <dbReference type="SAM" id="MobiDB-lite"/>
    </source>
</evidence>
<reference evidence="4" key="1">
    <citation type="submission" date="2018-10" db="EMBL/GenBank/DDBJ databases">
        <title>Acidithiobacillus sulfuriphilus sp. nov.: an extremely acidophilic sulfur-oxidizing chemolithotroph isolated from a neutral pH environment.</title>
        <authorList>
            <person name="Falagan C."/>
            <person name="Moya-Beltran A."/>
            <person name="Quatrini R."/>
            <person name="Johnson D.B."/>
        </authorList>
    </citation>
    <scope>NUCLEOTIDE SEQUENCE [LARGE SCALE GENOMIC DNA]</scope>
    <source>
        <strain evidence="4">CJ-2</strain>
    </source>
</reference>
<comment type="similarity">
    <text evidence="1">Belongs to the bacterial histone-like protein family.</text>
</comment>
<dbReference type="GO" id="GO:0003677">
    <property type="term" value="F:DNA binding"/>
    <property type="evidence" value="ECO:0007669"/>
    <property type="project" value="UniProtKB-KW"/>
</dbReference>
<evidence type="ECO:0000256" key="1">
    <source>
        <dbReference type="ARBA" id="ARBA00010529"/>
    </source>
</evidence>